<feature type="transmembrane region" description="Helical" evidence="7">
    <location>
        <begin position="112"/>
        <end position="134"/>
    </location>
</feature>
<dbReference type="InterPro" id="IPR005769">
    <property type="entry name" value="PhnE/PtxC"/>
</dbReference>
<evidence type="ECO:0000256" key="1">
    <source>
        <dbReference type="ARBA" id="ARBA00004141"/>
    </source>
</evidence>
<dbReference type="HOGENOM" id="CLU_064254_1_0_9"/>
<dbReference type="GeneID" id="96999498"/>
<dbReference type="CDD" id="cd06261">
    <property type="entry name" value="TM_PBP2"/>
    <property type="match status" value="1"/>
</dbReference>
<dbReference type="EMBL" id="AGEI01000028">
    <property type="protein sequence ID" value="EHR32620.1"/>
    <property type="molecule type" value="Genomic_DNA"/>
</dbReference>
<evidence type="ECO:0000313" key="9">
    <source>
        <dbReference type="EMBL" id="EHR32620.1"/>
    </source>
</evidence>
<dbReference type="InterPro" id="IPR000515">
    <property type="entry name" value="MetI-like"/>
</dbReference>
<dbReference type="InterPro" id="IPR035906">
    <property type="entry name" value="MetI-like_sf"/>
</dbReference>
<dbReference type="OrthoDB" id="8557224at2"/>
<gene>
    <name evidence="9" type="ORF">HMPREF9709_01551</name>
</gene>
<dbReference type="NCBIfam" id="TIGR01097">
    <property type="entry name" value="PhnE"/>
    <property type="match status" value="1"/>
</dbReference>
<keyword evidence="10" id="KW-1185">Reference proteome</keyword>
<dbReference type="GO" id="GO:0030313">
    <property type="term" value="C:cell envelope"/>
    <property type="evidence" value="ECO:0007669"/>
    <property type="project" value="UniProtKB-SubCell"/>
</dbReference>
<keyword evidence="3 7" id="KW-0813">Transport</keyword>
<proteinExistence type="inferred from homology"/>
<keyword evidence="6 7" id="KW-0472">Membrane</keyword>
<sequence length="269" mass="29495">MNEEILKKLENEPKTGFKTAVNIIIIVGLLVWSFLGIQPSESNINGWGIVGKIFSGIFSPDWSLFNLTGQGIPFLLVETLAIGLLGTLMGAILAIPFSFLQASNIVPKWFSYITRLFLIFVRTIPTLVYGLIFIRVVGPGPFAGILTMAMTSIGMLAKLFTESILDINKDILESLSALGMTTFEKIRFGILPQLSAMFLSTIIYRFDINIRDATILGLVGAGGIGAPLIFAINGYKWKQVGAILIGLMVLVLTIEYFSSKFRSKLVKGY</sequence>
<evidence type="ECO:0000256" key="6">
    <source>
        <dbReference type="ARBA" id="ARBA00023136"/>
    </source>
</evidence>
<protein>
    <submittedName>
        <fullName evidence="9">Phosphonate ABC transporter, permease PhnE</fullName>
    </submittedName>
</protein>
<dbReference type="SUPFAM" id="SSF161098">
    <property type="entry name" value="MetI-like"/>
    <property type="match status" value="1"/>
</dbReference>
<comment type="caution">
    <text evidence="9">The sequence shown here is derived from an EMBL/GenBank/DDBJ whole genome shotgun (WGS) entry which is preliminary data.</text>
</comment>
<comment type="similarity">
    <text evidence="7">Belongs to the binding-protein-dependent transport system permease family.</text>
</comment>
<feature type="transmembrane region" description="Helical" evidence="7">
    <location>
        <begin position="72"/>
        <end position="100"/>
    </location>
</feature>
<dbReference type="GO" id="GO:0015416">
    <property type="term" value="F:ABC-type phosphonate transporter activity"/>
    <property type="evidence" value="ECO:0007669"/>
    <property type="project" value="InterPro"/>
</dbReference>
<feature type="transmembrane region" description="Helical" evidence="7">
    <location>
        <begin position="239"/>
        <end position="257"/>
    </location>
</feature>
<keyword evidence="5 7" id="KW-1133">Transmembrane helix</keyword>
<evidence type="ECO:0000256" key="3">
    <source>
        <dbReference type="ARBA" id="ARBA00022448"/>
    </source>
</evidence>
<dbReference type="Proteomes" id="UP000004191">
    <property type="component" value="Unassembled WGS sequence"/>
</dbReference>
<dbReference type="PANTHER" id="PTHR30043:SF8">
    <property type="entry name" value="ABC TRANSPORTER, PERMEASE PROTEIN CC0363, PUTATIVE-RELATED"/>
    <property type="match status" value="1"/>
</dbReference>
<evidence type="ECO:0000313" key="10">
    <source>
        <dbReference type="Proteomes" id="UP000004191"/>
    </source>
</evidence>
<dbReference type="STRING" id="883114.HMPREF9709_01551"/>
<evidence type="ECO:0000256" key="2">
    <source>
        <dbReference type="ARBA" id="ARBA00004196"/>
    </source>
</evidence>
<accession>H3NQE0</accession>
<dbReference type="RefSeq" id="WP_005399066.1">
    <property type="nucleotide sequence ID" value="NZ_JH601088.1"/>
</dbReference>
<evidence type="ECO:0000256" key="5">
    <source>
        <dbReference type="ARBA" id="ARBA00022989"/>
    </source>
</evidence>
<evidence type="ECO:0000259" key="8">
    <source>
        <dbReference type="PROSITE" id="PS50928"/>
    </source>
</evidence>
<reference evidence="9 10" key="1">
    <citation type="submission" date="2012-01" db="EMBL/GenBank/DDBJ databases">
        <title>The Genome Sequence of Helcococcus kunzii ATCC 51366.</title>
        <authorList>
            <consortium name="The Broad Institute Genome Sequencing Platform"/>
            <person name="Earl A."/>
            <person name="Ward D."/>
            <person name="Feldgarden M."/>
            <person name="Gevers D."/>
            <person name="Huys G."/>
            <person name="Young S.K."/>
            <person name="Zeng Q."/>
            <person name="Gargeya S."/>
            <person name="Fitzgerald M."/>
            <person name="Haas B."/>
            <person name="Abouelleil A."/>
            <person name="Alvarado L."/>
            <person name="Arachchi H.M."/>
            <person name="Berlin A."/>
            <person name="Chapman S.B."/>
            <person name="Gearin G."/>
            <person name="Goldberg J."/>
            <person name="Griggs A."/>
            <person name="Gujja S."/>
            <person name="Hansen M."/>
            <person name="Heiman D."/>
            <person name="Howarth C."/>
            <person name="Larimer J."/>
            <person name="Lui A."/>
            <person name="MacDonald P.J.P."/>
            <person name="McCowen C."/>
            <person name="Montmayeur A."/>
            <person name="Murphy C."/>
            <person name="Neiman D."/>
            <person name="Pearson M."/>
            <person name="Priest M."/>
            <person name="Roberts A."/>
            <person name="Saif S."/>
            <person name="Shea T."/>
            <person name="Sisk P."/>
            <person name="Stolte C."/>
            <person name="Sykes S."/>
            <person name="Wortman J."/>
            <person name="Nusbaum C."/>
            <person name="Birren B."/>
        </authorList>
    </citation>
    <scope>NUCLEOTIDE SEQUENCE [LARGE SCALE GENOMIC DNA]</scope>
    <source>
        <strain evidence="9 10">ATCC 51366</strain>
    </source>
</reference>
<dbReference type="PATRIC" id="fig|883114.3.peg.1548"/>
<comment type="subcellular location">
    <subcellularLocation>
        <location evidence="2">Cell envelope</location>
    </subcellularLocation>
    <subcellularLocation>
        <location evidence="7">Cell membrane</location>
        <topology evidence="7">Multi-pass membrane protein</topology>
    </subcellularLocation>
    <subcellularLocation>
        <location evidence="1">Membrane</location>
        <topology evidence="1">Multi-pass membrane protein</topology>
    </subcellularLocation>
</comment>
<evidence type="ECO:0000256" key="7">
    <source>
        <dbReference type="RuleBase" id="RU363032"/>
    </source>
</evidence>
<feature type="domain" description="ABC transmembrane type-1" evidence="8">
    <location>
        <begin position="76"/>
        <end position="258"/>
    </location>
</feature>
<dbReference type="PROSITE" id="PS50928">
    <property type="entry name" value="ABC_TM1"/>
    <property type="match status" value="1"/>
</dbReference>
<dbReference type="PANTHER" id="PTHR30043">
    <property type="entry name" value="PHOSPHONATES TRANSPORT SYSTEM PERMEASE PROTEIN"/>
    <property type="match status" value="1"/>
</dbReference>
<feature type="transmembrane region" description="Helical" evidence="7">
    <location>
        <begin position="20"/>
        <end position="37"/>
    </location>
</feature>
<organism evidence="9 10">
    <name type="scientific">Helcococcus kunzii ATCC 51366</name>
    <dbReference type="NCBI Taxonomy" id="883114"/>
    <lineage>
        <taxon>Bacteria</taxon>
        <taxon>Bacillati</taxon>
        <taxon>Bacillota</taxon>
        <taxon>Tissierellia</taxon>
        <taxon>Tissierellales</taxon>
        <taxon>Peptoniphilaceae</taxon>
        <taxon>Helcococcus</taxon>
    </lineage>
</organism>
<dbReference type="GO" id="GO:0005886">
    <property type="term" value="C:plasma membrane"/>
    <property type="evidence" value="ECO:0007669"/>
    <property type="project" value="UniProtKB-SubCell"/>
</dbReference>
<dbReference type="Pfam" id="PF00528">
    <property type="entry name" value="BPD_transp_1"/>
    <property type="match status" value="1"/>
</dbReference>
<feature type="transmembrane region" description="Helical" evidence="7">
    <location>
        <begin position="140"/>
        <end position="160"/>
    </location>
</feature>
<dbReference type="Gene3D" id="1.10.3720.10">
    <property type="entry name" value="MetI-like"/>
    <property type="match status" value="1"/>
</dbReference>
<name>H3NQE0_9FIRM</name>
<keyword evidence="4 7" id="KW-0812">Transmembrane</keyword>
<dbReference type="eggNOG" id="COG3639">
    <property type="taxonomic scope" value="Bacteria"/>
</dbReference>
<feature type="transmembrane region" description="Helical" evidence="7">
    <location>
        <begin position="213"/>
        <end position="233"/>
    </location>
</feature>
<evidence type="ECO:0000256" key="4">
    <source>
        <dbReference type="ARBA" id="ARBA00022692"/>
    </source>
</evidence>
<dbReference type="AlphaFoldDB" id="H3NQE0"/>